<reference evidence="5" key="2">
    <citation type="submission" date="2020-09" db="EMBL/GenBank/DDBJ databases">
        <authorList>
            <person name="Sun Q."/>
            <person name="Kim S."/>
        </authorList>
    </citation>
    <scope>NUCLEOTIDE SEQUENCE</scope>
    <source>
        <strain evidence="5">KCTC 12870</strain>
    </source>
</reference>
<keyword evidence="2" id="KW-0175">Coiled coil</keyword>
<accession>A0A8J3GFF2</accession>
<dbReference type="GO" id="GO:1990281">
    <property type="term" value="C:efflux pump complex"/>
    <property type="evidence" value="ECO:0007669"/>
    <property type="project" value="TreeGrafter"/>
</dbReference>
<evidence type="ECO:0000259" key="4">
    <source>
        <dbReference type="Pfam" id="PF25990"/>
    </source>
</evidence>
<feature type="coiled-coil region" evidence="2">
    <location>
        <begin position="98"/>
        <end position="128"/>
    </location>
</feature>
<dbReference type="InterPro" id="IPR058625">
    <property type="entry name" value="MdtA-like_BSH"/>
</dbReference>
<feature type="domain" description="YknX-like beta-barrel" evidence="4">
    <location>
        <begin position="213"/>
        <end position="285"/>
    </location>
</feature>
<comment type="caution">
    <text evidence="5">The sequence shown here is derived from an EMBL/GenBank/DDBJ whole genome shotgun (WGS) entry which is preliminary data.</text>
</comment>
<dbReference type="PANTHER" id="PTHR30469">
    <property type="entry name" value="MULTIDRUG RESISTANCE PROTEIN MDTA"/>
    <property type="match status" value="1"/>
</dbReference>
<evidence type="ECO:0000313" key="5">
    <source>
        <dbReference type="EMBL" id="GHC11159.1"/>
    </source>
</evidence>
<gene>
    <name evidence="5" type="ORF">GCM10007047_30580</name>
</gene>
<dbReference type="SUPFAM" id="SSF111369">
    <property type="entry name" value="HlyD-like secretion proteins"/>
    <property type="match status" value="1"/>
</dbReference>
<proteinExistence type="inferred from homology"/>
<comment type="similarity">
    <text evidence="1">Belongs to the membrane fusion protein (MFP) (TC 8.A.1) family.</text>
</comment>
<evidence type="ECO:0000256" key="1">
    <source>
        <dbReference type="ARBA" id="ARBA00009477"/>
    </source>
</evidence>
<dbReference type="Gene3D" id="2.40.50.100">
    <property type="match status" value="1"/>
</dbReference>
<dbReference type="InterPro" id="IPR058636">
    <property type="entry name" value="Beta-barrel_YknX"/>
</dbReference>
<dbReference type="InterPro" id="IPR006143">
    <property type="entry name" value="RND_pump_MFP"/>
</dbReference>
<evidence type="ECO:0000259" key="3">
    <source>
        <dbReference type="Pfam" id="PF25917"/>
    </source>
</evidence>
<feature type="domain" description="Multidrug resistance protein MdtA-like barrel-sandwich hybrid" evidence="3">
    <location>
        <begin position="63"/>
        <end position="196"/>
    </location>
</feature>
<protein>
    <submittedName>
        <fullName evidence="5">Secretion protein HlyD</fullName>
    </submittedName>
</protein>
<organism evidence="5 6">
    <name type="scientific">Cerasicoccus arenae</name>
    <dbReference type="NCBI Taxonomy" id="424488"/>
    <lineage>
        <taxon>Bacteria</taxon>
        <taxon>Pseudomonadati</taxon>
        <taxon>Verrucomicrobiota</taxon>
        <taxon>Opitutia</taxon>
        <taxon>Puniceicoccales</taxon>
        <taxon>Cerasicoccaceae</taxon>
        <taxon>Cerasicoccus</taxon>
    </lineage>
</organism>
<keyword evidence="6" id="KW-1185">Reference proteome</keyword>
<dbReference type="AlphaFoldDB" id="A0A8J3GFF2"/>
<evidence type="ECO:0000256" key="2">
    <source>
        <dbReference type="SAM" id="Coils"/>
    </source>
</evidence>
<dbReference type="GO" id="GO:0015562">
    <property type="term" value="F:efflux transmembrane transporter activity"/>
    <property type="evidence" value="ECO:0007669"/>
    <property type="project" value="TreeGrafter"/>
</dbReference>
<dbReference type="RefSeq" id="WP_189516823.1">
    <property type="nucleotide sequence ID" value="NZ_BMXG01000025.1"/>
</dbReference>
<dbReference type="NCBIfam" id="TIGR01730">
    <property type="entry name" value="RND_mfp"/>
    <property type="match status" value="1"/>
</dbReference>
<sequence length="362" mass="39996">MKHLPTIIIIGLLIAGGWWTWSRLENESTKSRPKPPQTSEVDIGSIEDVVTAGGYVEPVISTEVRSEITGRIETIHIKDGEKVASGQVLLELEKTERLTELEEAKRLYEAQALRLEQAQRDYARLEDLRAKNFTNEKDFLDSKTELGLMKIELDVRQARLDKASENLAKTTIRAPHEGVVGNFDLNPGQVITGATSVNQGTTLMTINDLLKLHVRTKVNELDINKIKPDMAARITFDALPEEEFTGVVSQIFSYAESEGNERIFRVLVTFEAGDERIRPGISATVTLPIAEVHDVTVVIPTALFKSKEGFVAYKKKGEGQWEKVSVETGLSDVHHVEVKSGLDKGDVVSLTLPEGIGPSADS</sequence>
<dbReference type="PANTHER" id="PTHR30469:SF33">
    <property type="entry name" value="SLR1207 PROTEIN"/>
    <property type="match status" value="1"/>
</dbReference>
<evidence type="ECO:0000313" key="6">
    <source>
        <dbReference type="Proteomes" id="UP000642829"/>
    </source>
</evidence>
<dbReference type="EMBL" id="BMXG01000025">
    <property type="protein sequence ID" value="GHC11159.1"/>
    <property type="molecule type" value="Genomic_DNA"/>
</dbReference>
<name>A0A8J3GFF2_9BACT</name>
<dbReference type="Gene3D" id="2.40.420.20">
    <property type="match status" value="1"/>
</dbReference>
<reference evidence="5" key="1">
    <citation type="journal article" date="2014" name="Int. J. Syst. Evol. Microbiol.">
        <title>Complete genome sequence of Corynebacterium casei LMG S-19264T (=DSM 44701T), isolated from a smear-ripened cheese.</title>
        <authorList>
            <consortium name="US DOE Joint Genome Institute (JGI-PGF)"/>
            <person name="Walter F."/>
            <person name="Albersmeier A."/>
            <person name="Kalinowski J."/>
            <person name="Ruckert C."/>
        </authorList>
    </citation>
    <scope>NUCLEOTIDE SEQUENCE</scope>
    <source>
        <strain evidence="5">KCTC 12870</strain>
    </source>
</reference>
<dbReference type="Gene3D" id="2.40.30.170">
    <property type="match status" value="1"/>
</dbReference>
<dbReference type="Pfam" id="PF25917">
    <property type="entry name" value="BSH_RND"/>
    <property type="match status" value="1"/>
</dbReference>
<dbReference type="Pfam" id="PF25990">
    <property type="entry name" value="Beta-barrel_YknX"/>
    <property type="match status" value="1"/>
</dbReference>
<dbReference type="Proteomes" id="UP000642829">
    <property type="component" value="Unassembled WGS sequence"/>
</dbReference>